<comment type="caution">
    <text evidence="2">The sequence shown here is derived from an EMBL/GenBank/DDBJ whole genome shotgun (WGS) entry which is preliminary data.</text>
</comment>
<evidence type="ECO:0000313" key="2">
    <source>
        <dbReference type="EMBL" id="KMZ75008.1"/>
    </source>
</evidence>
<keyword evidence="1" id="KW-0732">Signal</keyword>
<name>A0A0K9Q138_ZOSMR</name>
<proteinExistence type="predicted"/>
<organism evidence="2 3">
    <name type="scientific">Zostera marina</name>
    <name type="common">Eelgrass</name>
    <dbReference type="NCBI Taxonomy" id="29655"/>
    <lineage>
        <taxon>Eukaryota</taxon>
        <taxon>Viridiplantae</taxon>
        <taxon>Streptophyta</taxon>
        <taxon>Embryophyta</taxon>
        <taxon>Tracheophyta</taxon>
        <taxon>Spermatophyta</taxon>
        <taxon>Magnoliopsida</taxon>
        <taxon>Liliopsida</taxon>
        <taxon>Zosteraceae</taxon>
        <taxon>Zostera</taxon>
    </lineage>
</organism>
<dbReference type="PANTHER" id="PTHR33880">
    <property type="entry name" value="EXPRESSED PROTEIN"/>
    <property type="match status" value="1"/>
</dbReference>
<keyword evidence="2" id="KW-0808">Transferase</keyword>
<keyword evidence="3" id="KW-1185">Reference proteome</keyword>
<dbReference type="PANTHER" id="PTHR33880:SF19">
    <property type="entry name" value="EXPRESSED PROTEIN"/>
    <property type="match status" value="1"/>
</dbReference>
<sequence>MASLFLPLVSLFLILTLSEPAPVPKPWPLQFHSTLYQNSSLGALALIDLWYDFPNGRNFNIIQSQLGELLYDLEWTNGTSFFYTLDSAKKCSTYHFDVGILRPDWLAGANYQGQKMVDGFLCNVWDKVDFITYYEHVDTKMPVGWVFYTGTTLHVMTFEVGAVLEDSKWQAPVYCFGEENESFNSNLKQSVGHTVENWFREIKSLMKT</sequence>
<gene>
    <name evidence="2" type="ORF">ZOSMA_11G00290</name>
</gene>
<feature type="signal peptide" evidence="1">
    <location>
        <begin position="1"/>
        <end position="20"/>
    </location>
</feature>
<dbReference type="OrthoDB" id="406551at2759"/>
<protein>
    <submittedName>
        <fullName evidence="2">Glycosyl transferase</fullName>
    </submittedName>
</protein>
<feature type="chain" id="PRO_5005528461" evidence="1">
    <location>
        <begin position="21"/>
        <end position="208"/>
    </location>
</feature>
<accession>A0A0K9Q138</accession>
<dbReference type="InterPro" id="IPR038941">
    <property type="entry name" value="At4g14100-like"/>
</dbReference>
<dbReference type="EMBL" id="LFYR01000216">
    <property type="protein sequence ID" value="KMZ75008.1"/>
    <property type="molecule type" value="Genomic_DNA"/>
</dbReference>
<dbReference type="STRING" id="29655.A0A0K9Q138"/>
<dbReference type="OMA" id="YTGRSAH"/>
<reference evidence="3" key="1">
    <citation type="journal article" date="2016" name="Nature">
        <title>The genome of the seagrass Zostera marina reveals angiosperm adaptation to the sea.</title>
        <authorList>
            <person name="Olsen J.L."/>
            <person name="Rouze P."/>
            <person name="Verhelst B."/>
            <person name="Lin Y.-C."/>
            <person name="Bayer T."/>
            <person name="Collen J."/>
            <person name="Dattolo E."/>
            <person name="De Paoli E."/>
            <person name="Dittami S."/>
            <person name="Maumus F."/>
            <person name="Michel G."/>
            <person name="Kersting A."/>
            <person name="Lauritano C."/>
            <person name="Lohaus R."/>
            <person name="Toepel M."/>
            <person name="Tonon T."/>
            <person name="Vanneste K."/>
            <person name="Amirebrahimi M."/>
            <person name="Brakel J."/>
            <person name="Bostroem C."/>
            <person name="Chovatia M."/>
            <person name="Grimwood J."/>
            <person name="Jenkins J.W."/>
            <person name="Jueterbock A."/>
            <person name="Mraz A."/>
            <person name="Stam W.T."/>
            <person name="Tice H."/>
            <person name="Bornberg-Bauer E."/>
            <person name="Green P.J."/>
            <person name="Pearson G.A."/>
            <person name="Procaccini G."/>
            <person name="Duarte C.M."/>
            <person name="Schmutz J."/>
            <person name="Reusch T.B.H."/>
            <person name="Van de Peer Y."/>
        </authorList>
    </citation>
    <scope>NUCLEOTIDE SEQUENCE [LARGE SCALE GENOMIC DNA]</scope>
    <source>
        <strain evidence="3">cv. Finnish</strain>
    </source>
</reference>
<dbReference type="AlphaFoldDB" id="A0A0K9Q138"/>
<evidence type="ECO:0000313" key="3">
    <source>
        <dbReference type="Proteomes" id="UP000036987"/>
    </source>
</evidence>
<dbReference type="GO" id="GO:0016740">
    <property type="term" value="F:transferase activity"/>
    <property type="evidence" value="ECO:0007669"/>
    <property type="project" value="UniProtKB-KW"/>
</dbReference>
<dbReference type="Proteomes" id="UP000036987">
    <property type="component" value="Unassembled WGS sequence"/>
</dbReference>
<evidence type="ECO:0000256" key="1">
    <source>
        <dbReference type="SAM" id="SignalP"/>
    </source>
</evidence>